<reference evidence="1" key="1">
    <citation type="submission" date="2021-06" db="EMBL/GenBank/DDBJ databases">
        <authorList>
            <person name="Kallberg Y."/>
            <person name="Tangrot J."/>
            <person name="Rosling A."/>
        </authorList>
    </citation>
    <scope>NUCLEOTIDE SEQUENCE</scope>
    <source>
        <strain evidence="1">IN212</strain>
    </source>
</reference>
<keyword evidence="2" id="KW-1185">Reference proteome</keyword>
<protein>
    <submittedName>
        <fullName evidence="1">13539_t:CDS:1</fullName>
    </submittedName>
</protein>
<dbReference type="GO" id="GO:0003676">
    <property type="term" value="F:nucleic acid binding"/>
    <property type="evidence" value="ECO:0007669"/>
    <property type="project" value="InterPro"/>
</dbReference>
<sequence length="88" mass="10274">MLCESISKLVTNVREWDSLIPLVLFAYQTAKQSMTRISPFFLVYGREARFLIHSSKNEELLEGTFLHKLFKLIEVLPEVRNNAMKQNT</sequence>
<comment type="caution">
    <text evidence="1">The sequence shown here is derived from an EMBL/GenBank/DDBJ whole genome shotgun (WGS) entry which is preliminary data.</text>
</comment>
<dbReference type="Gene3D" id="3.30.420.10">
    <property type="entry name" value="Ribonuclease H-like superfamily/Ribonuclease H"/>
    <property type="match status" value="1"/>
</dbReference>
<dbReference type="OrthoDB" id="2202254at2759"/>
<dbReference type="Proteomes" id="UP000789396">
    <property type="component" value="Unassembled WGS sequence"/>
</dbReference>
<dbReference type="AlphaFoldDB" id="A0A9N9B4B8"/>
<organism evidence="1 2">
    <name type="scientific">Racocetra fulgida</name>
    <dbReference type="NCBI Taxonomy" id="60492"/>
    <lineage>
        <taxon>Eukaryota</taxon>
        <taxon>Fungi</taxon>
        <taxon>Fungi incertae sedis</taxon>
        <taxon>Mucoromycota</taxon>
        <taxon>Glomeromycotina</taxon>
        <taxon>Glomeromycetes</taxon>
        <taxon>Diversisporales</taxon>
        <taxon>Gigasporaceae</taxon>
        <taxon>Racocetra</taxon>
    </lineage>
</organism>
<evidence type="ECO:0000313" key="2">
    <source>
        <dbReference type="Proteomes" id="UP000789396"/>
    </source>
</evidence>
<evidence type="ECO:0000313" key="1">
    <source>
        <dbReference type="EMBL" id="CAG8552920.1"/>
    </source>
</evidence>
<gene>
    <name evidence="1" type="ORF">RFULGI_LOCUS4725</name>
</gene>
<dbReference type="InterPro" id="IPR036397">
    <property type="entry name" value="RNaseH_sf"/>
</dbReference>
<proteinExistence type="predicted"/>
<name>A0A9N9B4B8_9GLOM</name>
<accession>A0A9N9B4B8</accession>
<dbReference type="EMBL" id="CAJVPZ010004888">
    <property type="protein sequence ID" value="CAG8552920.1"/>
    <property type="molecule type" value="Genomic_DNA"/>
</dbReference>